<evidence type="ECO:0000313" key="6">
    <source>
        <dbReference type="Proteomes" id="UP000694941"/>
    </source>
</evidence>
<accession>A0ABM1C2H5</accession>
<dbReference type="Pfam" id="PF02755">
    <property type="entry name" value="RPEL"/>
    <property type="match status" value="2"/>
</dbReference>
<reference evidence="7" key="1">
    <citation type="submission" date="2025-08" db="UniProtKB">
        <authorList>
            <consortium name="RefSeq"/>
        </authorList>
    </citation>
    <scope>IDENTIFICATION</scope>
    <source>
        <tissue evidence="7">Muscle</tissue>
    </source>
</reference>
<dbReference type="SMART" id="SM00707">
    <property type="entry name" value="RPEL"/>
    <property type="match status" value="2"/>
</dbReference>
<keyword evidence="6" id="KW-1185">Reference proteome</keyword>
<keyword evidence="3" id="KW-0009">Actin-binding</keyword>
<dbReference type="RefSeq" id="XP_013793057.1">
    <property type="nucleotide sequence ID" value="XM_013937603.2"/>
</dbReference>
<evidence type="ECO:0000256" key="1">
    <source>
        <dbReference type="ARBA" id="ARBA00009795"/>
    </source>
</evidence>
<dbReference type="Proteomes" id="UP000694941">
    <property type="component" value="Unplaced"/>
</dbReference>
<feature type="repeat" description="RPEL" evidence="4">
    <location>
        <begin position="218"/>
        <end position="243"/>
    </location>
</feature>
<keyword evidence="2" id="KW-0677">Repeat</keyword>
<feature type="compositionally biased region" description="Low complexity" evidence="5">
    <location>
        <begin position="77"/>
        <end position="104"/>
    </location>
</feature>
<dbReference type="GeneID" id="106476993"/>
<sequence length="244" mass="27026">MFSSPSPYLGKKSLDSVDCAVEDIGDSSELQNSGILFIPQPDIDTSVVQEVPAKEPQLTAMPKKSALKKRWNLFSSSTPASTTVTTTSSCSSHTNTVTTSVTTSPAFGQNRKMVATDHKTANLPQPQENKENKPFPAIVVSSQGDNDSSSDDSDDGPINWRDYYGDDEQARLAAKIARKDSLAMKLAQRPNRQELIDKNILQVQSEKEKQESWEAVGNRLIRRLSLRPTPEELEQRNILRYQSA</sequence>
<comment type="similarity">
    <text evidence="1">Belongs to the phosphatase and actin regulator family.</text>
</comment>
<organism evidence="6 7">
    <name type="scientific">Limulus polyphemus</name>
    <name type="common">Atlantic horseshoe crab</name>
    <dbReference type="NCBI Taxonomy" id="6850"/>
    <lineage>
        <taxon>Eukaryota</taxon>
        <taxon>Metazoa</taxon>
        <taxon>Ecdysozoa</taxon>
        <taxon>Arthropoda</taxon>
        <taxon>Chelicerata</taxon>
        <taxon>Merostomata</taxon>
        <taxon>Xiphosura</taxon>
        <taxon>Limulidae</taxon>
        <taxon>Limulus</taxon>
    </lineage>
</organism>
<feature type="region of interest" description="Disordered" evidence="5">
    <location>
        <begin position="77"/>
        <end position="163"/>
    </location>
</feature>
<proteinExistence type="inferred from homology"/>
<dbReference type="InterPro" id="IPR004018">
    <property type="entry name" value="RPEL_repeat"/>
</dbReference>
<dbReference type="PROSITE" id="PS51073">
    <property type="entry name" value="RPEL"/>
    <property type="match status" value="2"/>
</dbReference>
<gene>
    <name evidence="7" type="primary">LOC106476993</name>
</gene>
<evidence type="ECO:0000313" key="7">
    <source>
        <dbReference type="RefSeq" id="XP_013793057.1"/>
    </source>
</evidence>
<evidence type="ECO:0000256" key="5">
    <source>
        <dbReference type="SAM" id="MobiDB-lite"/>
    </source>
</evidence>
<protein>
    <submittedName>
        <fullName evidence="7">Phosphatase and actin regulator 4-like</fullName>
    </submittedName>
</protein>
<evidence type="ECO:0000256" key="4">
    <source>
        <dbReference type="PROSITE-ProRule" id="PRU00401"/>
    </source>
</evidence>
<dbReference type="PANTHER" id="PTHR12751:SF18">
    <property type="entry name" value="PHOSPHATASE AND ACTIN REGULATOR 1"/>
    <property type="match status" value="1"/>
</dbReference>
<dbReference type="Gene3D" id="6.10.140.1750">
    <property type="match status" value="1"/>
</dbReference>
<name>A0ABM1C2H5_LIMPO</name>
<evidence type="ECO:0000256" key="2">
    <source>
        <dbReference type="ARBA" id="ARBA00022737"/>
    </source>
</evidence>
<dbReference type="PANTHER" id="PTHR12751">
    <property type="entry name" value="PHOSPHATASE AND ACTIN REGULATOR PHACTR"/>
    <property type="match status" value="1"/>
</dbReference>
<feature type="repeat" description="RPEL" evidence="4">
    <location>
        <begin position="180"/>
        <end position="205"/>
    </location>
</feature>
<evidence type="ECO:0000256" key="3">
    <source>
        <dbReference type="ARBA" id="ARBA00023203"/>
    </source>
</evidence>